<dbReference type="Proteomes" id="UP000274756">
    <property type="component" value="Unassembled WGS sequence"/>
</dbReference>
<keyword evidence="3" id="KW-1185">Reference proteome</keyword>
<gene>
    <name evidence="1" type="ORF">DME_LOCUS2647</name>
</gene>
<evidence type="ECO:0000313" key="4">
    <source>
        <dbReference type="WBParaSite" id="DME_0000875601-mRNA-1"/>
    </source>
</evidence>
<dbReference type="WBParaSite" id="DME_0000875601-mRNA-1">
    <property type="protein sequence ID" value="DME_0000875601-mRNA-1"/>
    <property type="gene ID" value="DME_0000875601"/>
</dbReference>
<name>A0A0N4ULR9_DRAME</name>
<proteinExistence type="predicted"/>
<evidence type="ECO:0000313" key="2">
    <source>
        <dbReference type="Proteomes" id="UP000038040"/>
    </source>
</evidence>
<accession>A0A0N4ULR9</accession>
<reference evidence="4" key="1">
    <citation type="submission" date="2017-02" db="UniProtKB">
        <authorList>
            <consortium name="WormBaseParasite"/>
        </authorList>
    </citation>
    <scope>IDENTIFICATION</scope>
</reference>
<dbReference type="EMBL" id="UYYG01000072">
    <property type="protein sequence ID" value="VDN52674.1"/>
    <property type="molecule type" value="Genomic_DNA"/>
</dbReference>
<sequence length="90" mass="10081">MALGPDVPTFIPPIYAFSTAEEICVKRCLLLRAPFAAIIAKHIKNRGKISGTTQLRITVRTSSKTILHCIRHQSQRKPEAYKTHNIIVLS</sequence>
<dbReference type="Proteomes" id="UP000038040">
    <property type="component" value="Unplaced"/>
</dbReference>
<evidence type="ECO:0000313" key="1">
    <source>
        <dbReference type="EMBL" id="VDN52674.1"/>
    </source>
</evidence>
<reference evidence="1 3" key="2">
    <citation type="submission" date="2018-11" db="EMBL/GenBank/DDBJ databases">
        <authorList>
            <consortium name="Pathogen Informatics"/>
        </authorList>
    </citation>
    <scope>NUCLEOTIDE SEQUENCE [LARGE SCALE GENOMIC DNA]</scope>
</reference>
<organism evidence="2 4">
    <name type="scientific">Dracunculus medinensis</name>
    <name type="common">Guinea worm</name>
    <dbReference type="NCBI Taxonomy" id="318479"/>
    <lineage>
        <taxon>Eukaryota</taxon>
        <taxon>Metazoa</taxon>
        <taxon>Ecdysozoa</taxon>
        <taxon>Nematoda</taxon>
        <taxon>Chromadorea</taxon>
        <taxon>Rhabditida</taxon>
        <taxon>Spirurina</taxon>
        <taxon>Dracunculoidea</taxon>
        <taxon>Dracunculidae</taxon>
        <taxon>Dracunculus</taxon>
    </lineage>
</organism>
<dbReference type="AlphaFoldDB" id="A0A0N4ULR9"/>
<evidence type="ECO:0000313" key="3">
    <source>
        <dbReference type="Proteomes" id="UP000274756"/>
    </source>
</evidence>
<protein>
    <submittedName>
        <fullName evidence="4">Histone domain-containing protein</fullName>
    </submittedName>
</protein>